<feature type="chain" id="PRO_5009623620" evidence="3">
    <location>
        <begin position="23"/>
        <end position="374"/>
    </location>
</feature>
<evidence type="ECO:0000256" key="3">
    <source>
        <dbReference type="SAM" id="SignalP"/>
    </source>
</evidence>
<dbReference type="PANTHER" id="PTHR23315:SF120">
    <property type="entry name" value="ARM REPEAT SUPERFAMILY PROTEIN"/>
    <property type="match status" value="1"/>
</dbReference>
<organism evidence="5">
    <name type="scientific">Noccaea caerulescens</name>
    <name type="common">Alpine penny-cress</name>
    <name type="synonym">Thlaspi caerulescens</name>
    <dbReference type="NCBI Taxonomy" id="107243"/>
    <lineage>
        <taxon>Eukaryota</taxon>
        <taxon>Viridiplantae</taxon>
        <taxon>Streptophyta</taxon>
        <taxon>Embryophyta</taxon>
        <taxon>Tracheophyta</taxon>
        <taxon>Spermatophyta</taxon>
        <taxon>Magnoliopsida</taxon>
        <taxon>eudicotyledons</taxon>
        <taxon>Gunneridae</taxon>
        <taxon>Pentapetalae</taxon>
        <taxon>rosids</taxon>
        <taxon>malvids</taxon>
        <taxon>Brassicales</taxon>
        <taxon>Brassicaceae</taxon>
        <taxon>Coluteocarpeae</taxon>
        <taxon>Noccaea</taxon>
    </lineage>
</organism>
<evidence type="ECO:0000256" key="2">
    <source>
        <dbReference type="ARBA" id="ARBA00022786"/>
    </source>
</evidence>
<keyword evidence="3" id="KW-0732">Signal</keyword>
<dbReference type="InterPro" id="IPR016024">
    <property type="entry name" value="ARM-type_fold"/>
</dbReference>
<dbReference type="Pfam" id="PF25598">
    <property type="entry name" value="ARM_PUB"/>
    <property type="match status" value="1"/>
</dbReference>
<dbReference type="FunFam" id="1.25.10.10:FF:001259">
    <property type="entry name" value="Armadillo/beta-catenin repeat family protein"/>
    <property type="match status" value="1"/>
</dbReference>
<dbReference type="SMART" id="SM00185">
    <property type="entry name" value="ARM"/>
    <property type="match status" value="4"/>
</dbReference>
<dbReference type="Gene3D" id="1.25.10.10">
    <property type="entry name" value="Leucine-rich Repeat Variant"/>
    <property type="match status" value="2"/>
</dbReference>
<keyword evidence="1" id="KW-0677">Repeat</keyword>
<dbReference type="FunFam" id="1.25.10.10:FF:000593">
    <property type="entry name" value="U-box domain-containing protein 4"/>
    <property type="match status" value="1"/>
</dbReference>
<dbReference type="SUPFAM" id="SSF48371">
    <property type="entry name" value="ARM repeat"/>
    <property type="match status" value="1"/>
</dbReference>
<protein>
    <submittedName>
        <fullName evidence="5">U-box domain-containing protein 3</fullName>
    </submittedName>
</protein>
<dbReference type="InterPro" id="IPR011989">
    <property type="entry name" value="ARM-like"/>
</dbReference>
<evidence type="ECO:0000256" key="1">
    <source>
        <dbReference type="ARBA" id="ARBA00022737"/>
    </source>
</evidence>
<feature type="signal peptide" evidence="3">
    <location>
        <begin position="1"/>
        <end position="22"/>
    </location>
</feature>
<keyword evidence="2" id="KW-0833">Ubl conjugation pathway</keyword>
<accession>A0A1J3IZ33</accession>
<dbReference type="PANTHER" id="PTHR23315">
    <property type="entry name" value="U BOX DOMAIN-CONTAINING"/>
    <property type="match status" value="1"/>
</dbReference>
<sequence>MQPNFLCFIFFFLLYLLQPITTIPSLTLLPSEVINPKFTERKKSAAMEEIVVESLLSGNREAQIEAAIELSNLSRKQRQKISEREIISPLLSMLQSLDSITTEVALSALLSLAFGSERNKVRIVKSGAVPMLLEILQSETKMVIIELAMAFLLILSSCNKNKIKIASSTRLIHLLVGLIGLDRLTTQAKLDGIATLHNLSTLHQIVPLVISSGAPYALLQVINFCDKSSEIAEKATALLENIITHSPESISSIGGAIGVLVEAIEEGSSQCKEHAVGVLLCVCNYDRERNRGMILREGVVPGLLQVSVDGTRRGKEMARELLLQLRDCSGYVIKNKQSKSEIVEQIMREIDQEGERIPGTMLKLVEEMISKLTT</sequence>
<evidence type="ECO:0000259" key="4">
    <source>
        <dbReference type="Pfam" id="PF25598"/>
    </source>
</evidence>
<reference evidence="5" key="1">
    <citation type="submission" date="2016-07" db="EMBL/GenBank/DDBJ databases">
        <title>De novo transcriptome assembly of four accessions of the metal hyperaccumulator plant Noccaea caerulescens.</title>
        <authorList>
            <person name="Blande D."/>
            <person name="Halimaa P."/>
            <person name="Tervahauta A.I."/>
            <person name="Aarts M.G."/>
            <person name="Karenlampi S.O."/>
        </authorList>
    </citation>
    <scope>NUCLEOTIDE SEQUENCE</scope>
</reference>
<name>A0A1J3IZ33_NOCCA</name>
<gene>
    <name evidence="5" type="ORF">MP_TR22722_c0_g1_i1_g.66215</name>
</gene>
<dbReference type="AlphaFoldDB" id="A0A1J3IZ33"/>
<proteinExistence type="predicted"/>
<dbReference type="EMBL" id="GEVM01020343">
    <property type="protein sequence ID" value="JAU85595.1"/>
    <property type="molecule type" value="Transcribed_RNA"/>
</dbReference>
<dbReference type="InterPro" id="IPR000225">
    <property type="entry name" value="Armadillo"/>
</dbReference>
<evidence type="ECO:0000313" key="5">
    <source>
        <dbReference type="EMBL" id="JAU85595.1"/>
    </source>
</evidence>
<feature type="domain" description="U-box" evidence="4">
    <location>
        <begin position="162"/>
        <end position="327"/>
    </location>
</feature>
<dbReference type="InterPro" id="IPR058678">
    <property type="entry name" value="ARM_PUB"/>
</dbReference>